<evidence type="ECO:0000256" key="1">
    <source>
        <dbReference type="SAM" id="Phobius"/>
    </source>
</evidence>
<dbReference type="AlphaFoldDB" id="A0A0G1YH32"/>
<name>A0A0G1YH32_9BACT</name>
<keyword evidence="1" id="KW-1133">Transmembrane helix</keyword>
<evidence type="ECO:0000313" key="3">
    <source>
        <dbReference type="Proteomes" id="UP000033870"/>
    </source>
</evidence>
<feature type="transmembrane region" description="Helical" evidence="1">
    <location>
        <begin position="82"/>
        <end position="103"/>
    </location>
</feature>
<comment type="caution">
    <text evidence="2">The sequence shown here is derived from an EMBL/GenBank/DDBJ whole genome shotgun (WGS) entry which is preliminary data.</text>
</comment>
<dbReference type="EMBL" id="LCRX01000004">
    <property type="protein sequence ID" value="KKW42733.1"/>
    <property type="molecule type" value="Genomic_DNA"/>
</dbReference>
<dbReference type="STRING" id="1619044.UY92_C0004G0069"/>
<keyword evidence="1" id="KW-0812">Transmembrane</keyword>
<keyword evidence="1" id="KW-0472">Membrane</keyword>
<sequence length="138" mass="15134">MGKIFSRGLLAGLLLLAVGTVLTPLFNLLAPSLKTEYENQAIFRPWSDPLMMLYFLYPLLLGVIFSWVWAKTKSLFAGTSSFRRGLTFASVYAAVSLLPGMFITYSSFQVSLPMVLSWTGSGFLGAIAAGWLIARLDP</sequence>
<accession>A0A0G1YH32</accession>
<proteinExistence type="predicted"/>
<feature type="transmembrane region" description="Helical" evidence="1">
    <location>
        <begin position="115"/>
        <end position="134"/>
    </location>
</feature>
<evidence type="ECO:0000313" key="2">
    <source>
        <dbReference type="EMBL" id="KKW42733.1"/>
    </source>
</evidence>
<protein>
    <submittedName>
        <fullName evidence="2">Uncharacterized protein</fullName>
    </submittedName>
</protein>
<feature type="transmembrane region" description="Helical" evidence="1">
    <location>
        <begin position="51"/>
        <end position="70"/>
    </location>
</feature>
<gene>
    <name evidence="2" type="ORF">UY92_C0004G0069</name>
</gene>
<dbReference type="Proteomes" id="UP000033870">
    <property type="component" value="Unassembled WGS sequence"/>
</dbReference>
<organism evidence="2 3">
    <name type="scientific">Candidatus Magasanikbacteria bacterium GW2011_GWA2_56_11</name>
    <dbReference type="NCBI Taxonomy" id="1619044"/>
    <lineage>
        <taxon>Bacteria</taxon>
        <taxon>Candidatus Magasanikiibacteriota</taxon>
    </lineage>
</organism>
<reference evidence="2 3" key="1">
    <citation type="journal article" date="2015" name="Nature">
        <title>rRNA introns, odd ribosomes, and small enigmatic genomes across a large radiation of phyla.</title>
        <authorList>
            <person name="Brown C.T."/>
            <person name="Hug L.A."/>
            <person name="Thomas B.C."/>
            <person name="Sharon I."/>
            <person name="Castelle C.J."/>
            <person name="Singh A."/>
            <person name="Wilkins M.J."/>
            <person name="Williams K.H."/>
            <person name="Banfield J.F."/>
        </authorList>
    </citation>
    <scope>NUCLEOTIDE SEQUENCE [LARGE SCALE GENOMIC DNA]</scope>
</reference>